<keyword evidence="2" id="KW-1185">Reference proteome</keyword>
<organism evidence="1 2">
    <name type="scientific">Staphylococcus phage 53</name>
    <dbReference type="NCBI Taxonomy" id="2908098"/>
    <lineage>
        <taxon>Viruses</taxon>
        <taxon>Duplodnaviria</taxon>
        <taxon>Heunggongvirae</taxon>
        <taxon>Uroviricota</taxon>
        <taxon>Caudoviricetes</taxon>
        <taxon>Azeredovirinae</taxon>
        <taxon>Dubowvirus</taxon>
        <taxon>Dubowvirus dv53</taxon>
    </lineage>
</organism>
<protein>
    <submittedName>
        <fullName evidence="1">ORF192</fullName>
    </submittedName>
</protein>
<evidence type="ECO:0000313" key="1">
    <source>
        <dbReference type="EMBL" id="AAX90910.1"/>
    </source>
</evidence>
<name>Q4ZDK7_9CAUD</name>
<reference evidence="1 2" key="1">
    <citation type="journal article" date="2005" name="Proc. Natl. Acad. Sci. U.S.A.">
        <title>The complete genomes and proteomes of 27 Staphylococcus aureus bacteriophages.</title>
        <authorList>
            <person name="Kwan T."/>
            <person name="Liu J."/>
            <person name="Dubow M."/>
            <person name="Gros P."/>
            <person name="Pelletier J."/>
        </authorList>
    </citation>
    <scope>NUCLEOTIDE SEQUENCE</scope>
</reference>
<dbReference type="EMBL" id="AY954952">
    <property type="protein sequence ID" value="AAX90910.1"/>
    <property type="molecule type" value="Genomic_DNA"/>
</dbReference>
<evidence type="ECO:0000313" key="2">
    <source>
        <dbReference type="Proteomes" id="UP000000984"/>
    </source>
</evidence>
<dbReference type="GeneID" id="5132869"/>
<accession>Q4ZDK7</accession>
<dbReference type="KEGG" id="vg:5132869"/>
<dbReference type="RefSeq" id="YP_239669.1">
    <property type="nucleotide sequence ID" value="NC_007049.1"/>
</dbReference>
<dbReference type="Proteomes" id="UP000000984">
    <property type="component" value="Genome"/>
</dbReference>
<proteinExistence type="predicted"/>
<sequence>MLVDFNLTQSRWRNVWLYQTTRTRLAFNAIRRK</sequence>